<sequence length="142" mass="16431">MFFSCRMPVPLRIEGYSDTFPWGKEWWNLSLPPGWQDWVDLPLAEVCARIWLSNNQAVLRAARELAGDGVLVRYEDVKADPAATLERVAQAVELPFADAWHARELPVVMTQTRPDPDKWLRHEREIHRVLPVVRDLAEQLGY</sequence>
<dbReference type="Gene3D" id="3.40.50.300">
    <property type="entry name" value="P-loop containing nucleotide triphosphate hydrolases"/>
    <property type="match status" value="1"/>
</dbReference>
<protein>
    <recommendedName>
        <fullName evidence="3">Sulfotransferase domain-containing protein</fullName>
    </recommendedName>
</protein>
<evidence type="ECO:0000313" key="2">
    <source>
        <dbReference type="Proteomes" id="UP000236732"/>
    </source>
</evidence>
<dbReference type="InterPro" id="IPR027417">
    <property type="entry name" value="P-loop_NTPase"/>
</dbReference>
<keyword evidence="2" id="KW-1185">Reference proteome</keyword>
<gene>
    <name evidence="1" type="ORF">SAMN05444920_109307</name>
</gene>
<dbReference type="SUPFAM" id="SSF52540">
    <property type="entry name" value="P-loop containing nucleoside triphosphate hydrolases"/>
    <property type="match status" value="1"/>
</dbReference>
<evidence type="ECO:0000313" key="1">
    <source>
        <dbReference type="EMBL" id="SEG96196.1"/>
    </source>
</evidence>
<name>A0A1H6EGX1_9ACTN</name>
<evidence type="ECO:0008006" key="3">
    <source>
        <dbReference type="Google" id="ProtNLM"/>
    </source>
</evidence>
<proteinExistence type="predicted"/>
<accession>A0A1H6EGX1</accession>
<dbReference type="EMBL" id="FNVT01000009">
    <property type="protein sequence ID" value="SEG96196.1"/>
    <property type="molecule type" value="Genomic_DNA"/>
</dbReference>
<dbReference type="AlphaFoldDB" id="A0A1H6EGX1"/>
<dbReference type="OrthoDB" id="1441538at2"/>
<reference evidence="1 2" key="1">
    <citation type="submission" date="2016-10" db="EMBL/GenBank/DDBJ databases">
        <authorList>
            <person name="de Groot N.N."/>
        </authorList>
    </citation>
    <scope>NUCLEOTIDE SEQUENCE [LARGE SCALE GENOMIC DNA]</scope>
    <source>
        <strain evidence="1 2">CGMCC 4.7037</strain>
    </source>
</reference>
<dbReference type="Proteomes" id="UP000236732">
    <property type="component" value="Unassembled WGS sequence"/>
</dbReference>
<organism evidence="1 2">
    <name type="scientific">Nonomuraea solani</name>
    <dbReference type="NCBI Taxonomy" id="1144553"/>
    <lineage>
        <taxon>Bacteria</taxon>
        <taxon>Bacillati</taxon>
        <taxon>Actinomycetota</taxon>
        <taxon>Actinomycetes</taxon>
        <taxon>Streptosporangiales</taxon>
        <taxon>Streptosporangiaceae</taxon>
        <taxon>Nonomuraea</taxon>
    </lineage>
</organism>